<reference evidence="2" key="1">
    <citation type="journal article" date="2020" name="J Insects Food Feed">
        <title>The yellow mealworm (Tenebrio molitor) genome: a resource for the emerging insects as food and feed industry.</title>
        <authorList>
            <person name="Eriksson T."/>
            <person name="Andere A."/>
            <person name="Kelstrup H."/>
            <person name="Emery V."/>
            <person name="Picard C."/>
        </authorList>
    </citation>
    <scope>NUCLEOTIDE SEQUENCE</scope>
    <source>
        <strain evidence="2">Stoneville</strain>
        <tissue evidence="2">Whole head</tissue>
    </source>
</reference>
<reference evidence="2" key="2">
    <citation type="submission" date="2021-08" db="EMBL/GenBank/DDBJ databases">
        <authorList>
            <person name="Eriksson T."/>
        </authorList>
    </citation>
    <scope>NUCLEOTIDE SEQUENCE</scope>
    <source>
        <strain evidence="2">Stoneville</strain>
        <tissue evidence="2">Whole head</tissue>
    </source>
</reference>
<dbReference type="PROSITE" id="PS50878">
    <property type="entry name" value="RT_POL"/>
    <property type="match status" value="1"/>
</dbReference>
<feature type="domain" description="Reverse transcriptase" evidence="1">
    <location>
        <begin position="302"/>
        <end position="655"/>
    </location>
</feature>
<evidence type="ECO:0000313" key="3">
    <source>
        <dbReference type="Proteomes" id="UP000719412"/>
    </source>
</evidence>
<sequence length="934" mass="107981">MNCQLRDRTFSSLSIYYQNVRGLRTKTEQLIVKTSDGNFDVLAFSETWLNVDILNSELFLLHQYTVFRCDRRFDLCGKLRGGGVLLAVRSNYLMDSIDMSAAVEKIPSIDIVGVKISFSSMVLYIFCVYVPPNTSLVDYEIFFDTLSEFCLNLSSIVLVGDFNLSNSSDTVSSKGYLLHDFTAFLNFRQCNNIANAHGNILDLVLTDMSEHLSLQHSIPILDEDSHHPAILIELKIIAGSRSTFSNSSKSKTYNFRRANFPFLYSLLSEVDWSFIYSLHDVNEVCTAFYGKLYSLFDKSVPCYTHNHRHYPRWYTHELKCNIRSKERCYRKYKKFKKESDREEYVTLRRLVKTRILRDYNTYVSQVENSLRMDPKMFWSYVHDRNSVTRIPAKMTYSDVSCDRPQDIVNSFADYFMSVYSTSSVPGNIKPQSYSNSFWPCLTLKNFDKSDIEKAFEQLKPKISYGSDNIPAFLVKDCRSVFLEPLVHIFNLSLEQGTFPNVWKSTKVLPVHKTDVAKAFDSVDHHILLYKLSEIGVHGFLLDWFLSYLTERKQFVSYNGFSSREYIQMSGVPQGSVLGPLLFNIYINDIVADLECRALLFADDLKIYRQISSMEDCIKLQDDLIKVNEWCTRNQLSLNIDKCTVVSYSRKAGTIIYEYTCGKIILPRSSSQKDLGVSFDVKLSFENHVQRSIDRGYKMLGFVLRNSRSFKSVEVLKTLYFSLVRSGLEYAATAWAPYYIYMKAGLERVQRRFLKHLFHIAEGHFPPRGLDHAVLLQKYCFIHLQCRRDIADARFLVKLIRGQLDCPELLEKIPFRVPRPNLRIKASFIVPRARTNVLASSPLNRILKLGNLLEDEVDLFKCSIKEVTEAVVLWGQMYGETYQTVPETEEILINRINAAAAIVTVKMLENVQQNIQRRVHACLNRRARRRTAAEE</sequence>
<dbReference type="AlphaFoldDB" id="A0A8J6L6D0"/>
<dbReference type="SUPFAM" id="SSF56672">
    <property type="entry name" value="DNA/RNA polymerases"/>
    <property type="match status" value="1"/>
</dbReference>
<gene>
    <name evidence="2" type="ORF">GEV33_013641</name>
</gene>
<dbReference type="GO" id="GO:0003824">
    <property type="term" value="F:catalytic activity"/>
    <property type="evidence" value="ECO:0007669"/>
    <property type="project" value="InterPro"/>
</dbReference>
<evidence type="ECO:0000259" key="1">
    <source>
        <dbReference type="PROSITE" id="PS50878"/>
    </source>
</evidence>
<protein>
    <recommendedName>
        <fullName evidence="1">Reverse transcriptase domain-containing protein</fullName>
    </recommendedName>
</protein>
<proteinExistence type="predicted"/>
<dbReference type="Gene3D" id="3.60.10.10">
    <property type="entry name" value="Endonuclease/exonuclease/phosphatase"/>
    <property type="match status" value="1"/>
</dbReference>
<dbReference type="PANTHER" id="PTHR33332">
    <property type="entry name" value="REVERSE TRANSCRIPTASE DOMAIN-CONTAINING PROTEIN"/>
    <property type="match status" value="1"/>
</dbReference>
<dbReference type="Proteomes" id="UP000719412">
    <property type="component" value="Unassembled WGS sequence"/>
</dbReference>
<dbReference type="GO" id="GO:0071897">
    <property type="term" value="P:DNA biosynthetic process"/>
    <property type="evidence" value="ECO:0007669"/>
    <property type="project" value="UniProtKB-ARBA"/>
</dbReference>
<comment type="caution">
    <text evidence="2">The sequence shown here is derived from an EMBL/GenBank/DDBJ whole genome shotgun (WGS) entry which is preliminary data.</text>
</comment>
<dbReference type="InterPro" id="IPR000477">
    <property type="entry name" value="RT_dom"/>
</dbReference>
<dbReference type="InterPro" id="IPR005135">
    <property type="entry name" value="Endo/exonuclease/phosphatase"/>
</dbReference>
<accession>A0A8J6L6D0</accession>
<dbReference type="EMBL" id="JABDTM020028307">
    <property type="protein sequence ID" value="KAH0809150.1"/>
    <property type="molecule type" value="Genomic_DNA"/>
</dbReference>
<dbReference type="SUPFAM" id="SSF56219">
    <property type="entry name" value="DNase I-like"/>
    <property type="match status" value="1"/>
</dbReference>
<name>A0A8J6L6D0_TENMO</name>
<dbReference type="InterPro" id="IPR043502">
    <property type="entry name" value="DNA/RNA_pol_sf"/>
</dbReference>
<dbReference type="InterPro" id="IPR036691">
    <property type="entry name" value="Endo/exonu/phosph_ase_sf"/>
</dbReference>
<dbReference type="Pfam" id="PF14529">
    <property type="entry name" value="Exo_endo_phos_2"/>
    <property type="match status" value="1"/>
</dbReference>
<evidence type="ECO:0000313" key="2">
    <source>
        <dbReference type="EMBL" id="KAH0809150.1"/>
    </source>
</evidence>
<keyword evidence="3" id="KW-1185">Reference proteome</keyword>
<organism evidence="2 3">
    <name type="scientific">Tenebrio molitor</name>
    <name type="common">Yellow mealworm beetle</name>
    <dbReference type="NCBI Taxonomy" id="7067"/>
    <lineage>
        <taxon>Eukaryota</taxon>
        <taxon>Metazoa</taxon>
        <taxon>Ecdysozoa</taxon>
        <taxon>Arthropoda</taxon>
        <taxon>Hexapoda</taxon>
        <taxon>Insecta</taxon>
        <taxon>Pterygota</taxon>
        <taxon>Neoptera</taxon>
        <taxon>Endopterygota</taxon>
        <taxon>Coleoptera</taxon>
        <taxon>Polyphaga</taxon>
        <taxon>Cucujiformia</taxon>
        <taxon>Tenebrionidae</taxon>
        <taxon>Tenebrio</taxon>
    </lineage>
</organism>
<dbReference type="Pfam" id="PF00078">
    <property type="entry name" value="RVT_1"/>
    <property type="match status" value="1"/>
</dbReference>